<evidence type="ECO:0000256" key="2">
    <source>
        <dbReference type="SAM" id="SignalP"/>
    </source>
</evidence>
<comment type="caution">
    <text evidence="3">The sequence shown here is derived from an EMBL/GenBank/DDBJ whole genome shotgun (WGS) entry which is preliminary data.</text>
</comment>
<keyword evidence="4" id="KW-1185">Reference proteome</keyword>
<evidence type="ECO:0000313" key="3">
    <source>
        <dbReference type="EMBL" id="MFD2056523.1"/>
    </source>
</evidence>
<dbReference type="Proteomes" id="UP001597349">
    <property type="component" value="Unassembled WGS sequence"/>
</dbReference>
<feature type="chain" id="PRO_5046401104" description="C-type lysozyme inhibitor domain-containing protein" evidence="2">
    <location>
        <begin position="22"/>
        <end position="129"/>
    </location>
</feature>
<dbReference type="EMBL" id="JBHUGY010000040">
    <property type="protein sequence ID" value="MFD2056523.1"/>
    <property type="molecule type" value="Genomic_DNA"/>
</dbReference>
<sequence>MALRRTFRVTLALSPLLVALACVPQNDPSRAGNRAATSVSLAPAASVGGAVTAPQPRTATYNCADGGRMTIENLGTSVRVLSSDGTSEDLQASPANQNSRYEQAHDAIVIDGREALVMKTGSTPVTCKR</sequence>
<evidence type="ECO:0000256" key="1">
    <source>
        <dbReference type="SAM" id="MobiDB-lite"/>
    </source>
</evidence>
<organism evidence="3 4">
    <name type="scientific">Mesorhizobium calcicola</name>
    <dbReference type="NCBI Taxonomy" id="1300310"/>
    <lineage>
        <taxon>Bacteria</taxon>
        <taxon>Pseudomonadati</taxon>
        <taxon>Pseudomonadota</taxon>
        <taxon>Alphaproteobacteria</taxon>
        <taxon>Hyphomicrobiales</taxon>
        <taxon>Phyllobacteriaceae</taxon>
        <taxon>Mesorhizobium</taxon>
    </lineage>
</organism>
<protein>
    <recommendedName>
        <fullName evidence="5">C-type lysozyme inhibitor domain-containing protein</fullName>
    </recommendedName>
</protein>
<accession>A0ABW4WKJ3</accession>
<proteinExistence type="predicted"/>
<evidence type="ECO:0000313" key="4">
    <source>
        <dbReference type="Proteomes" id="UP001597349"/>
    </source>
</evidence>
<evidence type="ECO:0008006" key="5">
    <source>
        <dbReference type="Google" id="ProtNLM"/>
    </source>
</evidence>
<gene>
    <name evidence="3" type="ORF">ACFSQT_26625</name>
</gene>
<reference evidence="4" key="1">
    <citation type="journal article" date="2019" name="Int. J. Syst. Evol. Microbiol.">
        <title>The Global Catalogue of Microorganisms (GCM) 10K type strain sequencing project: providing services to taxonomists for standard genome sequencing and annotation.</title>
        <authorList>
            <consortium name="The Broad Institute Genomics Platform"/>
            <consortium name="The Broad Institute Genome Sequencing Center for Infectious Disease"/>
            <person name="Wu L."/>
            <person name="Ma J."/>
        </authorList>
    </citation>
    <scope>NUCLEOTIDE SEQUENCE [LARGE SCALE GENOMIC DNA]</scope>
    <source>
        <strain evidence="4">CGMCC 1.16226</strain>
    </source>
</reference>
<dbReference type="RefSeq" id="WP_379023752.1">
    <property type="nucleotide sequence ID" value="NZ_JBHUGY010000040.1"/>
</dbReference>
<feature type="region of interest" description="Disordered" evidence="1">
    <location>
        <begin position="82"/>
        <end position="101"/>
    </location>
</feature>
<feature type="signal peptide" evidence="2">
    <location>
        <begin position="1"/>
        <end position="21"/>
    </location>
</feature>
<name>A0ABW4WKJ3_9HYPH</name>
<dbReference type="PROSITE" id="PS51257">
    <property type="entry name" value="PROKAR_LIPOPROTEIN"/>
    <property type="match status" value="1"/>
</dbReference>
<keyword evidence="2" id="KW-0732">Signal</keyword>